<protein>
    <submittedName>
        <fullName evidence="5">Oxidoreductase, short-chain dehydrogenase/reductase family</fullName>
    </submittedName>
</protein>
<dbReference type="OrthoDB" id="47007at2759"/>
<dbReference type="InterPro" id="IPR036291">
    <property type="entry name" value="NAD(P)-bd_dom_sf"/>
</dbReference>
<organism evidence="5 6">
    <name type="scientific">Taphrina deformans (strain PYCC 5710 / ATCC 11124 / CBS 356.35 / IMI 108563 / JCM 9778 / NBRC 8474)</name>
    <name type="common">Peach leaf curl fungus</name>
    <name type="synonym">Lalaria deformans</name>
    <dbReference type="NCBI Taxonomy" id="1097556"/>
    <lineage>
        <taxon>Eukaryota</taxon>
        <taxon>Fungi</taxon>
        <taxon>Dikarya</taxon>
        <taxon>Ascomycota</taxon>
        <taxon>Taphrinomycotina</taxon>
        <taxon>Taphrinomycetes</taxon>
        <taxon>Taphrinales</taxon>
        <taxon>Taphrinaceae</taxon>
        <taxon>Taphrina</taxon>
    </lineage>
</organism>
<name>R4X9K6_TAPDE</name>
<evidence type="ECO:0000256" key="2">
    <source>
        <dbReference type="ARBA" id="ARBA00022857"/>
    </source>
</evidence>
<feature type="compositionally biased region" description="Basic and acidic residues" evidence="4">
    <location>
        <begin position="24"/>
        <end position="41"/>
    </location>
</feature>
<keyword evidence="2" id="KW-0521">NADP</keyword>
<dbReference type="SUPFAM" id="SSF51735">
    <property type="entry name" value="NAD(P)-binding Rossmann-fold domains"/>
    <property type="match status" value="1"/>
</dbReference>
<feature type="region of interest" description="Disordered" evidence="4">
    <location>
        <begin position="1"/>
        <end position="41"/>
    </location>
</feature>
<evidence type="ECO:0000256" key="3">
    <source>
        <dbReference type="ARBA" id="ARBA00023002"/>
    </source>
</evidence>
<evidence type="ECO:0000313" key="6">
    <source>
        <dbReference type="Proteomes" id="UP000013776"/>
    </source>
</evidence>
<evidence type="ECO:0000313" key="5">
    <source>
        <dbReference type="EMBL" id="CCG82095.1"/>
    </source>
</evidence>
<dbReference type="PROSITE" id="PS00061">
    <property type="entry name" value="ADH_SHORT"/>
    <property type="match status" value="1"/>
</dbReference>
<sequence>MPEKYEGVTTAFPVESIQAQTQGPDKEEKTKEQTPGHDKNMDPLAVWTQFEEFDDNGKPYLRDYVPGGRLKNKTALITGGDSGIGRSTAMLFALEGCDVTIVYLPEEEKDAQDVKSWIEKKGRKCELIAVDLRKEESPKKIVEEHMTRFNRLDVLVNNAARQSMSMEFAEIDLKDVESTFRLNILAMFAVTKYALPYMKRGGSIINTTSVAAYMTNPTLVDYSSTKGAIMSFTKALALQIAPKGIRVNGVAPGIIYTPLQPASNPSSNMEELGKDACPMGRPGQPSEVASSFVFLASSESSYFTGQILHPNGGIEVQS</sequence>
<dbReference type="PANTHER" id="PTHR48107:SF16">
    <property type="entry name" value="NADPH-DEPENDENT ALDEHYDE REDUCTASE 1, CHLOROPLASTIC"/>
    <property type="match status" value="1"/>
</dbReference>
<dbReference type="GO" id="GO:0016614">
    <property type="term" value="F:oxidoreductase activity, acting on CH-OH group of donors"/>
    <property type="evidence" value="ECO:0007669"/>
    <property type="project" value="UniProtKB-ARBA"/>
</dbReference>
<dbReference type="Gene3D" id="3.40.50.720">
    <property type="entry name" value="NAD(P)-binding Rossmann-like Domain"/>
    <property type="match status" value="1"/>
</dbReference>
<accession>R4X9K6</accession>
<dbReference type="PRINTS" id="PR00081">
    <property type="entry name" value="GDHRDH"/>
</dbReference>
<reference evidence="5 6" key="1">
    <citation type="journal article" date="2013" name="MBio">
        <title>Genome sequencing of the plant pathogen Taphrina deformans, the causal agent of peach leaf curl.</title>
        <authorList>
            <person name="Cisse O.H."/>
            <person name="Almeida J.M.G.C.F."/>
            <person name="Fonseca A."/>
            <person name="Kumar A.A."/>
            <person name="Salojaervi J."/>
            <person name="Overmyer K."/>
            <person name="Hauser P.M."/>
            <person name="Pagni M."/>
        </authorList>
    </citation>
    <scope>NUCLEOTIDE SEQUENCE [LARGE SCALE GENOMIC DNA]</scope>
    <source>
        <strain evidence="6">PYCC 5710 / ATCC 11124 / CBS 356.35 / IMI 108563 / JCM 9778 / NBRC 8474</strain>
    </source>
</reference>
<keyword evidence="6" id="KW-1185">Reference proteome</keyword>
<dbReference type="Proteomes" id="UP000013776">
    <property type="component" value="Unassembled WGS sequence"/>
</dbReference>
<keyword evidence="3" id="KW-0560">Oxidoreductase</keyword>
<dbReference type="InterPro" id="IPR020904">
    <property type="entry name" value="Sc_DH/Rdtase_CS"/>
</dbReference>
<dbReference type="eggNOG" id="KOG0725">
    <property type="taxonomic scope" value="Eukaryota"/>
</dbReference>
<dbReference type="InterPro" id="IPR002347">
    <property type="entry name" value="SDR_fam"/>
</dbReference>
<proteinExistence type="inferred from homology"/>
<dbReference type="FunFam" id="3.40.50.720:FF:000084">
    <property type="entry name" value="Short-chain dehydrogenase reductase"/>
    <property type="match status" value="1"/>
</dbReference>
<evidence type="ECO:0000256" key="4">
    <source>
        <dbReference type="SAM" id="MobiDB-lite"/>
    </source>
</evidence>
<dbReference type="AlphaFoldDB" id="R4X9K6"/>
<dbReference type="Pfam" id="PF13561">
    <property type="entry name" value="adh_short_C2"/>
    <property type="match status" value="1"/>
</dbReference>
<dbReference type="VEuPathDB" id="FungiDB:TAPDE_002032"/>
<dbReference type="EMBL" id="CAHR02000070">
    <property type="protein sequence ID" value="CCG82095.1"/>
    <property type="molecule type" value="Genomic_DNA"/>
</dbReference>
<comment type="caution">
    <text evidence="5">The sequence shown here is derived from an EMBL/GenBank/DDBJ whole genome shotgun (WGS) entry which is preliminary data.</text>
</comment>
<comment type="similarity">
    <text evidence="1">Belongs to the short-chain dehydrogenases/reductases (SDR) family.</text>
</comment>
<dbReference type="PRINTS" id="PR00080">
    <property type="entry name" value="SDRFAMILY"/>
</dbReference>
<gene>
    <name evidence="5" type="ORF">TAPDE_002032</name>
</gene>
<evidence type="ECO:0000256" key="1">
    <source>
        <dbReference type="ARBA" id="ARBA00006484"/>
    </source>
</evidence>
<dbReference type="PANTHER" id="PTHR48107">
    <property type="entry name" value="NADPH-DEPENDENT ALDEHYDE REDUCTASE-LIKE PROTEIN, CHLOROPLASTIC-RELATED"/>
    <property type="match status" value="1"/>
</dbReference>
<dbReference type="STRING" id="1097556.R4X9K6"/>